<organism evidence="1 2">
    <name type="scientific">Blautia hansenii</name>
    <name type="common">Ruminococcus hansenii</name>
    <dbReference type="NCBI Taxonomy" id="1322"/>
    <lineage>
        <taxon>Bacteria</taxon>
        <taxon>Bacillati</taxon>
        <taxon>Bacillota</taxon>
        <taxon>Clostridia</taxon>
        <taxon>Lachnospirales</taxon>
        <taxon>Lachnospiraceae</taxon>
        <taxon>Blautia</taxon>
    </lineage>
</organism>
<name>A0ABX2I8J6_BLAHA</name>
<proteinExistence type="predicted"/>
<protein>
    <submittedName>
        <fullName evidence="1">Uncharacterized protein</fullName>
    </submittedName>
</protein>
<accession>A0ABX2I8J6</accession>
<evidence type="ECO:0000313" key="1">
    <source>
        <dbReference type="EMBL" id="NSJ85824.1"/>
    </source>
</evidence>
<reference evidence="1 2" key="1">
    <citation type="journal article" date="2020" name="Cell Host Microbe">
        <title>Functional and Genomic Variation between Human-Derived Isolates of Lachnospiraceae Reveals Inter- and Intra-Species Diversity.</title>
        <authorList>
            <person name="Sorbara M.T."/>
            <person name="Littmann E.R."/>
            <person name="Fontana E."/>
            <person name="Moody T.U."/>
            <person name="Kohout C.E."/>
            <person name="Gjonbalaj M."/>
            <person name="Eaton V."/>
            <person name="Seok R."/>
            <person name="Leiner I.M."/>
            <person name="Pamer E.G."/>
        </authorList>
    </citation>
    <scope>NUCLEOTIDE SEQUENCE [LARGE SCALE GENOMIC DNA]</scope>
    <source>
        <strain evidence="1 2">MSK.15.26</strain>
    </source>
</reference>
<dbReference type="Proteomes" id="UP000822142">
    <property type="component" value="Unassembled WGS sequence"/>
</dbReference>
<evidence type="ECO:0000313" key="2">
    <source>
        <dbReference type="Proteomes" id="UP000822142"/>
    </source>
</evidence>
<keyword evidence="2" id="KW-1185">Reference proteome</keyword>
<comment type="caution">
    <text evidence="1">The sequence shown here is derived from an EMBL/GenBank/DDBJ whole genome shotgun (WGS) entry which is preliminary data.</text>
</comment>
<dbReference type="RefSeq" id="WP_173748865.1">
    <property type="nucleotide sequence ID" value="NZ_JAAITA010000005.1"/>
</dbReference>
<sequence length="69" mass="8407">MKSIEFGKLCQPINLKYRELFGYVPCPADYLCNQEEYLEALKKSVKERKELKEYIKQREHSMEDLNKRY</sequence>
<dbReference type="EMBL" id="JAAITA010000005">
    <property type="protein sequence ID" value="NSJ85824.1"/>
    <property type="molecule type" value="Genomic_DNA"/>
</dbReference>
<gene>
    <name evidence="1" type="ORF">G5A70_06490</name>
</gene>